<dbReference type="PANTHER" id="PTHR30473">
    <property type="entry name" value="PROTEIN PHOH"/>
    <property type="match status" value="1"/>
</dbReference>
<keyword evidence="3" id="KW-0963">Cytoplasm</keyword>
<keyword evidence="4" id="KW-0547">Nucleotide-binding</keyword>
<evidence type="ECO:0000256" key="3">
    <source>
        <dbReference type="ARBA" id="ARBA00022490"/>
    </source>
</evidence>
<dbReference type="HOGENOM" id="CLU_678690_0_0_1"/>
<keyword evidence="10" id="KW-1185">Reference proteome</keyword>
<dbReference type="GO" id="GO:0005829">
    <property type="term" value="C:cytosol"/>
    <property type="evidence" value="ECO:0007669"/>
    <property type="project" value="TreeGrafter"/>
</dbReference>
<evidence type="ECO:0000313" key="10">
    <source>
        <dbReference type="Proteomes" id="UP000013827"/>
    </source>
</evidence>
<reference evidence="9" key="2">
    <citation type="submission" date="2024-10" db="UniProtKB">
        <authorList>
            <consortium name="EnsemblProtists"/>
        </authorList>
    </citation>
    <scope>IDENTIFICATION</scope>
</reference>
<evidence type="ECO:0000259" key="8">
    <source>
        <dbReference type="Pfam" id="PF02562"/>
    </source>
</evidence>
<dbReference type="Gene3D" id="3.40.50.300">
    <property type="entry name" value="P-loop containing nucleotide triphosphate hydrolases"/>
    <property type="match status" value="2"/>
</dbReference>
<dbReference type="PaxDb" id="2903-EOD21805"/>
<organism evidence="9 10">
    <name type="scientific">Emiliania huxleyi (strain CCMP1516)</name>
    <dbReference type="NCBI Taxonomy" id="280463"/>
    <lineage>
        <taxon>Eukaryota</taxon>
        <taxon>Haptista</taxon>
        <taxon>Haptophyta</taxon>
        <taxon>Prymnesiophyceae</taxon>
        <taxon>Isochrysidales</taxon>
        <taxon>Noelaerhabdaceae</taxon>
        <taxon>Emiliania</taxon>
    </lineage>
</organism>
<dbReference type="GeneID" id="17267358"/>
<protein>
    <recommendedName>
        <fullName evidence="6">PhoH-like protein</fullName>
    </recommendedName>
</protein>
<feature type="region of interest" description="Disordered" evidence="7">
    <location>
        <begin position="383"/>
        <end position="406"/>
    </location>
</feature>
<evidence type="ECO:0000256" key="7">
    <source>
        <dbReference type="SAM" id="MobiDB-lite"/>
    </source>
</evidence>
<dbReference type="AlphaFoldDB" id="A0A0D3JE70"/>
<dbReference type="EnsemblProtists" id="EOD21805">
    <property type="protein sequence ID" value="EOD21805"/>
    <property type="gene ID" value="EMIHUDRAFT_117034"/>
</dbReference>
<dbReference type="KEGG" id="ehx:EMIHUDRAFT_117034"/>
<accession>A0A0D3JE70</accession>
<dbReference type="Pfam" id="PF02562">
    <property type="entry name" value="PhoH"/>
    <property type="match status" value="1"/>
</dbReference>
<dbReference type="InterPro" id="IPR051451">
    <property type="entry name" value="PhoH2-like"/>
</dbReference>
<sequence>MKAMKAVLRELRRSWAPLVRSYLERNGGSAPINNLGGAVQLPQSVRGQVRFAQALTQCEFQTSNGIVLLPNATLSASRRPRPTEYQTLESIIGARRGREDEEDEEARRPAQRRRTAELAWGIDLRPSDAHVPPDEASRRSERAYRFGTSIGGHAGGTMRDGLPSRPPGVFDWSRYALKWRSFEARDQDQERYMQMLSSDDVGVVVGFGKAGTGKTLLASPPARTWASFPLLDAIDKFMGDGAWVALQNKHLLELQSFAYMRGRTHERAFVIADEVQNASCSQLKLLATRVGEGSRLCILGDGLQPDRRVGGNWAGGGPSGRASSIELFVDFVESGGLHRADLPAQVDPDACVKIARLRTCQRSDTAAAMLAAMERFEHEVMPAPRPEHGQSAASLLREAVAQAGRE</sequence>
<dbReference type="Proteomes" id="UP000013827">
    <property type="component" value="Unassembled WGS sequence"/>
</dbReference>
<dbReference type="PANTHER" id="PTHR30473:SF1">
    <property type="entry name" value="PHOH-LIKE PROTEIN"/>
    <property type="match status" value="1"/>
</dbReference>
<comment type="similarity">
    <text evidence="2">Belongs to the PhoH family.</text>
</comment>
<evidence type="ECO:0000313" key="9">
    <source>
        <dbReference type="EnsemblProtists" id="EOD21805"/>
    </source>
</evidence>
<name>A0A0D3JE70_EMIH1</name>
<dbReference type="InterPro" id="IPR027417">
    <property type="entry name" value="P-loop_NTPase"/>
</dbReference>
<evidence type="ECO:0000256" key="1">
    <source>
        <dbReference type="ARBA" id="ARBA00004496"/>
    </source>
</evidence>
<feature type="domain" description="PhoH-like protein" evidence="8">
    <location>
        <begin position="228"/>
        <end position="308"/>
    </location>
</feature>
<comment type="subcellular location">
    <subcellularLocation>
        <location evidence="1">Cytoplasm</location>
    </subcellularLocation>
</comment>
<proteinExistence type="inferred from homology"/>
<evidence type="ECO:0000256" key="4">
    <source>
        <dbReference type="ARBA" id="ARBA00022741"/>
    </source>
</evidence>
<dbReference type="RefSeq" id="XP_005774234.1">
    <property type="nucleotide sequence ID" value="XM_005774177.1"/>
</dbReference>
<dbReference type="GO" id="GO:0005524">
    <property type="term" value="F:ATP binding"/>
    <property type="evidence" value="ECO:0007669"/>
    <property type="project" value="UniProtKB-KW"/>
</dbReference>
<dbReference type="InterPro" id="IPR003714">
    <property type="entry name" value="PhoH"/>
</dbReference>
<evidence type="ECO:0000256" key="5">
    <source>
        <dbReference type="ARBA" id="ARBA00022840"/>
    </source>
</evidence>
<keyword evidence="5" id="KW-0067">ATP-binding</keyword>
<dbReference type="SUPFAM" id="SSF52540">
    <property type="entry name" value="P-loop containing nucleoside triphosphate hydrolases"/>
    <property type="match status" value="1"/>
</dbReference>
<evidence type="ECO:0000256" key="6">
    <source>
        <dbReference type="ARBA" id="ARBA00039970"/>
    </source>
</evidence>
<feature type="region of interest" description="Disordered" evidence="7">
    <location>
        <begin position="90"/>
        <end position="113"/>
    </location>
</feature>
<reference evidence="10" key="1">
    <citation type="journal article" date="2013" name="Nature">
        <title>Pan genome of the phytoplankton Emiliania underpins its global distribution.</title>
        <authorList>
            <person name="Read B.A."/>
            <person name="Kegel J."/>
            <person name="Klute M.J."/>
            <person name="Kuo A."/>
            <person name="Lefebvre S.C."/>
            <person name="Maumus F."/>
            <person name="Mayer C."/>
            <person name="Miller J."/>
            <person name="Monier A."/>
            <person name="Salamov A."/>
            <person name="Young J."/>
            <person name="Aguilar M."/>
            <person name="Claverie J.M."/>
            <person name="Frickenhaus S."/>
            <person name="Gonzalez K."/>
            <person name="Herman E.K."/>
            <person name="Lin Y.C."/>
            <person name="Napier J."/>
            <person name="Ogata H."/>
            <person name="Sarno A.F."/>
            <person name="Shmutz J."/>
            <person name="Schroeder D."/>
            <person name="de Vargas C."/>
            <person name="Verret F."/>
            <person name="von Dassow P."/>
            <person name="Valentin K."/>
            <person name="Van de Peer Y."/>
            <person name="Wheeler G."/>
            <person name="Dacks J.B."/>
            <person name="Delwiche C.F."/>
            <person name="Dyhrman S.T."/>
            <person name="Glockner G."/>
            <person name="John U."/>
            <person name="Richards T."/>
            <person name="Worden A.Z."/>
            <person name="Zhang X."/>
            <person name="Grigoriev I.V."/>
            <person name="Allen A.E."/>
            <person name="Bidle K."/>
            <person name="Borodovsky M."/>
            <person name="Bowler C."/>
            <person name="Brownlee C."/>
            <person name="Cock J.M."/>
            <person name="Elias M."/>
            <person name="Gladyshev V.N."/>
            <person name="Groth M."/>
            <person name="Guda C."/>
            <person name="Hadaegh A."/>
            <person name="Iglesias-Rodriguez M.D."/>
            <person name="Jenkins J."/>
            <person name="Jones B.M."/>
            <person name="Lawson T."/>
            <person name="Leese F."/>
            <person name="Lindquist E."/>
            <person name="Lobanov A."/>
            <person name="Lomsadze A."/>
            <person name="Malik S.B."/>
            <person name="Marsh M.E."/>
            <person name="Mackinder L."/>
            <person name="Mock T."/>
            <person name="Mueller-Roeber B."/>
            <person name="Pagarete A."/>
            <person name="Parker M."/>
            <person name="Probert I."/>
            <person name="Quesneville H."/>
            <person name="Raines C."/>
            <person name="Rensing S.A."/>
            <person name="Riano-Pachon D.M."/>
            <person name="Richier S."/>
            <person name="Rokitta S."/>
            <person name="Shiraiwa Y."/>
            <person name="Soanes D.M."/>
            <person name="van der Giezen M."/>
            <person name="Wahlund T.M."/>
            <person name="Williams B."/>
            <person name="Wilson W."/>
            <person name="Wolfe G."/>
            <person name="Wurch L.L."/>
        </authorList>
    </citation>
    <scope>NUCLEOTIDE SEQUENCE</scope>
</reference>
<evidence type="ECO:0000256" key="2">
    <source>
        <dbReference type="ARBA" id="ARBA00010393"/>
    </source>
</evidence>